<reference evidence="1 2" key="1">
    <citation type="submission" date="2019-03" db="EMBL/GenBank/DDBJ databases">
        <title>Single cell metagenomics reveals metabolic interactions within the superorganism composed of flagellate Streblomastix strix and complex community of Bacteroidetes bacteria on its surface.</title>
        <authorList>
            <person name="Treitli S.C."/>
            <person name="Kolisko M."/>
            <person name="Husnik F."/>
            <person name="Keeling P."/>
            <person name="Hampl V."/>
        </authorList>
    </citation>
    <scope>NUCLEOTIDE SEQUENCE [LARGE SCALE GENOMIC DNA]</scope>
    <source>
        <strain evidence="1">ST1C</strain>
    </source>
</reference>
<protein>
    <submittedName>
        <fullName evidence="1">Uncharacterized protein</fullName>
    </submittedName>
</protein>
<dbReference type="Proteomes" id="UP000324800">
    <property type="component" value="Unassembled WGS sequence"/>
</dbReference>
<name>A0A5J4WV23_9EUKA</name>
<evidence type="ECO:0000313" key="2">
    <source>
        <dbReference type="Proteomes" id="UP000324800"/>
    </source>
</evidence>
<sequence length="284" mass="32650">MNKTCSGYTLEIALCKHFAVIDIDIDHEEKLDVSQHEKIRNSIIQLFQPAKQQDFQDAFTTPTDAQILMEKCNQRRNIGLVKSARGGLHTYCNMGLLKLHQNSMDNAIITKDFSVDVFACFDEMNFRNRNDLIEVDDTYKTRKIVQPGTQIYKYRDSKRKQLSPEIKQKLQTNELRNPILTYQDLNNAFENTDLTEIQNVFLILGFDIKIIQLDVAKLEKIEERKSCSQTSAAGGIYGLEKCEMTKEQTEILVHGLDDIIIHTNHPHAEGELSLFMKCTYINGL</sequence>
<dbReference type="EMBL" id="SNRW01000961">
    <property type="protein sequence ID" value="KAA6398416.1"/>
    <property type="molecule type" value="Genomic_DNA"/>
</dbReference>
<proteinExistence type="predicted"/>
<gene>
    <name evidence="1" type="ORF">EZS28_006061</name>
</gene>
<dbReference type="AlphaFoldDB" id="A0A5J4WV23"/>
<accession>A0A5J4WV23</accession>
<organism evidence="1 2">
    <name type="scientific">Streblomastix strix</name>
    <dbReference type="NCBI Taxonomy" id="222440"/>
    <lineage>
        <taxon>Eukaryota</taxon>
        <taxon>Metamonada</taxon>
        <taxon>Preaxostyla</taxon>
        <taxon>Oxymonadida</taxon>
        <taxon>Streblomastigidae</taxon>
        <taxon>Streblomastix</taxon>
    </lineage>
</organism>
<comment type="caution">
    <text evidence="1">The sequence shown here is derived from an EMBL/GenBank/DDBJ whole genome shotgun (WGS) entry which is preliminary data.</text>
</comment>
<evidence type="ECO:0000313" key="1">
    <source>
        <dbReference type="EMBL" id="KAA6398416.1"/>
    </source>
</evidence>